<accession>A0A286RKN5</accession>
<evidence type="ECO:0000256" key="1">
    <source>
        <dbReference type="SAM" id="MobiDB-lite"/>
    </source>
</evidence>
<name>A0A286RKN5_9BACT</name>
<feature type="compositionally biased region" description="Basic and acidic residues" evidence="1">
    <location>
        <begin position="30"/>
        <end position="53"/>
    </location>
</feature>
<dbReference type="EMBL" id="CP018477">
    <property type="protein sequence ID" value="ASV76514.1"/>
    <property type="molecule type" value="Genomic_DNA"/>
</dbReference>
<dbReference type="Proteomes" id="UP000215086">
    <property type="component" value="Chromosome"/>
</dbReference>
<organism evidence="2 3">
    <name type="scientific">Thermogutta terrifontis</name>
    <dbReference type="NCBI Taxonomy" id="1331910"/>
    <lineage>
        <taxon>Bacteria</taxon>
        <taxon>Pseudomonadati</taxon>
        <taxon>Planctomycetota</taxon>
        <taxon>Planctomycetia</taxon>
        <taxon>Pirellulales</taxon>
        <taxon>Thermoguttaceae</taxon>
        <taxon>Thermogutta</taxon>
    </lineage>
</organism>
<dbReference type="RefSeq" id="WP_095416282.1">
    <property type="nucleotide sequence ID" value="NZ_CP018477.1"/>
</dbReference>
<keyword evidence="3" id="KW-1185">Reference proteome</keyword>
<protein>
    <recommendedName>
        <fullName evidence="4">DUF1844 domain-containing protein</fullName>
    </recommendedName>
</protein>
<evidence type="ECO:0000313" key="2">
    <source>
        <dbReference type="EMBL" id="ASV76514.1"/>
    </source>
</evidence>
<evidence type="ECO:0008006" key="4">
    <source>
        <dbReference type="Google" id="ProtNLM"/>
    </source>
</evidence>
<proteinExistence type="predicted"/>
<dbReference type="InterPro" id="IPR014995">
    <property type="entry name" value="DUF1844"/>
</dbReference>
<reference evidence="2 3" key="1">
    <citation type="journal article" name="Front. Microbiol.">
        <title>Sugar Metabolism of the First Thermophilic Planctomycete Thermogutta terrifontis: Comparative Genomic and Transcriptomic Approaches.</title>
        <authorList>
            <person name="Elcheninov A.G."/>
            <person name="Menzel P."/>
            <person name="Gudbergsdottir S.R."/>
            <person name="Slesarev A.I."/>
            <person name="Kadnikov V.V."/>
            <person name="Krogh A."/>
            <person name="Bonch-Osmolovskaya E.A."/>
            <person name="Peng X."/>
            <person name="Kublanov I.V."/>
        </authorList>
    </citation>
    <scope>NUCLEOTIDE SEQUENCE [LARGE SCALE GENOMIC DNA]</scope>
    <source>
        <strain evidence="2 3">R1</strain>
    </source>
</reference>
<feature type="compositionally biased region" description="Low complexity" evidence="1">
    <location>
        <begin position="54"/>
        <end position="63"/>
    </location>
</feature>
<dbReference type="Pfam" id="PF08899">
    <property type="entry name" value="DUF1844"/>
    <property type="match status" value="1"/>
</dbReference>
<evidence type="ECO:0000313" key="3">
    <source>
        <dbReference type="Proteomes" id="UP000215086"/>
    </source>
</evidence>
<sequence>MWAGDSHAQSDRPEKQSGQPEKSAEQVGSADERIVVDEEWKARVEKEKRETRQQRQSSSSPGEGDPPLPPPTLTGLASSFSMQALAALGLLPDPLTGKVEVRLNRARHLIDTINLLYEKTSGNITPEEKQALEQMLHELRLAYVQIQAAQQRSS</sequence>
<gene>
    <name evidence="2" type="ORF">THTE_3913</name>
</gene>
<dbReference type="KEGG" id="ttf:THTE_3913"/>
<feature type="region of interest" description="Disordered" evidence="1">
    <location>
        <begin position="1"/>
        <end position="76"/>
    </location>
</feature>
<dbReference type="AlphaFoldDB" id="A0A286RKN5"/>
<dbReference type="OrthoDB" id="9799618at2"/>